<comment type="caution">
    <text evidence="2">The sequence shown here is derived from an EMBL/GenBank/DDBJ whole genome shotgun (WGS) entry which is preliminary data.</text>
</comment>
<dbReference type="EMBL" id="VUJU01000158">
    <property type="protein sequence ID" value="KAF0772580.1"/>
    <property type="molecule type" value="Genomic_DNA"/>
</dbReference>
<keyword evidence="3" id="KW-1185">Reference proteome</keyword>
<dbReference type="Proteomes" id="UP000478052">
    <property type="component" value="Unassembled WGS sequence"/>
</dbReference>
<keyword evidence="1" id="KW-1133">Transmembrane helix</keyword>
<name>A0A6G0ZMB0_APHCR</name>
<evidence type="ECO:0000313" key="3">
    <source>
        <dbReference type="Proteomes" id="UP000478052"/>
    </source>
</evidence>
<dbReference type="AlphaFoldDB" id="A0A6G0ZMB0"/>
<protein>
    <submittedName>
        <fullName evidence="2">Acyl-CoA Delta(11) desaturase-like</fullName>
    </submittedName>
</protein>
<feature type="transmembrane region" description="Helical" evidence="1">
    <location>
        <begin position="204"/>
        <end position="223"/>
    </location>
</feature>
<evidence type="ECO:0000256" key="1">
    <source>
        <dbReference type="SAM" id="Phobius"/>
    </source>
</evidence>
<gene>
    <name evidence="2" type="ORF">FWK35_00016478</name>
</gene>
<organism evidence="2 3">
    <name type="scientific">Aphis craccivora</name>
    <name type="common">Cowpea aphid</name>
    <dbReference type="NCBI Taxonomy" id="307492"/>
    <lineage>
        <taxon>Eukaryota</taxon>
        <taxon>Metazoa</taxon>
        <taxon>Ecdysozoa</taxon>
        <taxon>Arthropoda</taxon>
        <taxon>Hexapoda</taxon>
        <taxon>Insecta</taxon>
        <taxon>Pterygota</taxon>
        <taxon>Neoptera</taxon>
        <taxon>Paraneoptera</taxon>
        <taxon>Hemiptera</taxon>
        <taxon>Sternorrhyncha</taxon>
        <taxon>Aphidomorpha</taxon>
        <taxon>Aphidoidea</taxon>
        <taxon>Aphididae</taxon>
        <taxon>Aphidini</taxon>
        <taxon>Aphis</taxon>
        <taxon>Aphis</taxon>
    </lineage>
</organism>
<reference evidence="2 3" key="1">
    <citation type="submission" date="2019-08" db="EMBL/GenBank/DDBJ databases">
        <title>Whole genome of Aphis craccivora.</title>
        <authorList>
            <person name="Voronova N.V."/>
            <person name="Shulinski R.S."/>
            <person name="Bandarenka Y.V."/>
            <person name="Zhorov D.G."/>
            <person name="Warner D."/>
        </authorList>
    </citation>
    <scope>NUCLEOTIDE SEQUENCE [LARGE SCALE GENOMIC DNA]</scope>
    <source>
        <strain evidence="2">180601</strain>
        <tissue evidence="2">Whole Body</tissue>
    </source>
</reference>
<keyword evidence="1" id="KW-0812">Transmembrane</keyword>
<sequence length="322" mass="37636">MKPISRVKEIQTSYYPLQAILADPCTQNPTKPPPSLMKGYYLTLYKYNADVVLLISSPQSRVSSIRWCKASFVTNSDAFEILVWCVVCNNGNTYRETYFTLNDENVVLNINSALDHIQLNRPKVNKTKISFLCICTGLIYFEGFEIKIHQVIRVTAELHLESILGENITFIFLVFNVKNNLKLFFVNIHNTKKVFIVIFKKKKFYFSLLLLLCFFIPTIAPIYFWNETYINAFHFNITVCYFRVARDMSKKIFVSFGALVEGRHNYHQGGFPYYYRPPKLGNNRRNLTYALETFSNDIVLRRAMRIGDNILILKIYLRNLEL</sequence>
<evidence type="ECO:0000313" key="2">
    <source>
        <dbReference type="EMBL" id="KAF0772580.1"/>
    </source>
</evidence>
<proteinExistence type="predicted"/>
<keyword evidence="1" id="KW-0472">Membrane</keyword>
<accession>A0A6G0ZMB0</accession>